<proteinExistence type="predicted"/>
<dbReference type="EMBL" id="JBEVCJ010000004">
    <property type="protein sequence ID" value="MET1254576.1"/>
    <property type="molecule type" value="Genomic_DNA"/>
</dbReference>
<name>A0ABV2BRS1_9GAMM</name>
<sequence>MEFRTNENQIECVRRIVINKGQSVREQVIVRFDATASVIPPHVRACLTQLENKQLQLWFKERKALSEQLSDESEEQTVLTVMPELLVKAQDALQKIEQLDLELFKRLKVNLRELDEQLNRFHALCDDQLPEYKAMRDTEVLKEKLQVIRASL</sequence>
<gene>
    <name evidence="1" type="ORF">ABVT43_05500</name>
</gene>
<organism evidence="1 2">
    <name type="scientific">Aliikangiella maris</name>
    <dbReference type="NCBI Taxonomy" id="3162458"/>
    <lineage>
        <taxon>Bacteria</taxon>
        <taxon>Pseudomonadati</taxon>
        <taxon>Pseudomonadota</taxon>
        <taxon>Gammaproteobacteria</taxon>
        <taxon>Oceanospirillales</taxon>
        <taxon>Pleioneaceae</taxon>
        <taxon>Aliikangiella</taxon>
    </lineage>
</organism>
<reference evidence="1 2" key="1">
    <citation type="submission" date="2024-06" db="EMBL/GenBank/DDBJ databases">
        <authorList>
            <person name="Li F."/>
        </authorList>
    </citation>
    <scope>NUCLEOTIDE SEQUENCE [LARGE SCALE GENOMIC DNA]</scope>
    <source>
        <strain evidence="1 2">GXAS 311</strain>
    </source>
</reference>
<protein>
    <submittedName>
        <fullName evidence="1">Uncharacterized protein</fullName>
    </submittedName>
</protein>
<accession>A0ABV2BRS1</accession>
<evidence type="ECO:0000313" key="2">
    <source>
        <dbReference type="Proteomes" id="UP001548189"/>
    </source>
</evidence>
<evidence type="ECO:0000313" key="1">
    <source>
        <dbReference type="EMBL" id="MET1254576.1"/>
    </source>
</evidence>
<keyword evidence="2" id="KW-1185">Reference proteome</keyword>
<comment type="caution">
    <text evidence="1">The sequence shown here is derived from an EMBL/GenBank/DDBJ whole genome shotgun (WGS) entry which is preliminary data.</text>
</comment>
<dbReference type="Proteomes" id="UP001548189">
    <property type="component" value="Unassembled WGS sequence"/>
</dbReference>